<dbReference type="AlphaFoldDB" id="A4RR18"/>
<protein>
    <recommendedName>
        <fullName evidence="1">CRAL-TRIO domain-containing protein</fullName>
    </recommendedName>
</protein>
<dbReference type="EMBL" id="CP000581">
    <property type="protein sequence ID" value="ABO94118.1"/>
    <property type="molecule type" value="Genomic_DNA"/>
</dbReference>
<dbReference type="GeneID" id="4999692"/>
<evidence type="ECO:0000259" key="1">
    <source>
        <dbReference type="PROSITE" id="PS50191"/>
    </source>
</evidence>
<name>A4RR18_OSTLU</name>
<dbReference type="PANTHER" id="PTHR23324:SF83">
    <property type="entry name" value="SEC14-LIKE PROTEIN 2"/>
    <property type="match status" value="1"/>
</dbReference>
<gene>
    <name evidence="2" type="ORF">OSTLU_13731</name>
</gene>
<dbReference type="OMA" id="HPIICER"/>
<dbReference type="KEGG" id="olu:OSTLU_13731"/>
<dbReference type="OrthoDB" id="1434354at2759"/>
<dbReference type="InterPro" id="IPR036273">
    <property type="entry name" value="CRAL/TRIO_N_dom_sf"/>
</dbReference>
<accession>A4RR18</accession>
<dbReference type="Proteomes" id="UP000001568">
    <property type="component" value="Chromosome 1"/>
</dbReference>
<dbReference type="SUPFAM" id="SSF46938">
    <property type="entry name" value="CRAL/TRIO N-terminal domain"/>
    <property type="match status" value="1"/>
</dbReference>
<keyword evidence="3" id="KW-1185">Reference proteome</keyword>
<dbReference type="eggNOG" id="KOG1471">
    <property type="taxonomic scope" value="Eukaryota"/>
</dbReference>
<dbReference type="RefSeq" id="XP_001415826.1">
    <property type="nucleotide sequence ID" value="XM_001415789.1"/>
</dbReference>
<dbReference type="PROSITE" id="PS50191">
    <property type="entry name" value="CRAL_TRIO"/>
    <property type="match status" value="1"/>
</dbReference>
<dbReference type="InterPro" id="IPR051064">
    <property type="entry name" value="SEC14/CRAL-TRIO_domain"/>
</dbReference>
<sequence length="310" mass="34511">MCPLGNRRATLRRFLVARKYSLDNAEAALREAMEWRKTVKIGDRVGVDAILASEPRWDLLADNRKIMTGTPFLCYTKQGFPVYMLRLGKGDAALATSASDETHVYSTIVRAEHLVQSIIPEATERAKKIKAEGKEQEASSDDYDGLVDKQVVIIDMDGIGMSALRCLYVLKTINSVASHNYPELSKAIYVVNAPSAFDYLWSAVKPLLAVHTQHKIKIFSQAESQYTGLQRLLEDEDIPDFLVPEGHTPGQKDCVTTVDGFLPTTVKKMDDWLKCLCSEQEGETKGDEEVSATIEKMSAIEIKEDYAAEA</sequence>
<dbReference type="SUPFAM" id="SSF52087">
    <property type="entry name" value="CRAL/TRIO domain"/>
    <property type="match status" value="1"/>
</dbReference>
<proteinExistence type="predicted"/>
<feature type="domain" description="CRAL-TRIO" evidence="1">
    <location>
        <begin position="75"/>
        <end position="242"/>
    </location>
</feature>
<dbReference type="InterPro" id="IPR001251">
    <property type="entry name" value="CRAL-TRIO_dom"/>
</dbReference>
<dbReference type="InterPro" id="IPR036865">
    <property type="entry name" value="CRAL-TRIO_dom_sf"/>
</dbReference>
<dbReference type="Gramene" id="ABO94118">
    <property type="protein sequence ID" value="ABO94118"/>
    <property type="gene ID" value="OSTLU_13731"/>
</dbReference>
<dbReference type="Gene3D" id="3.40.525.10">
    <property type="entry name" value="CRAL-TRIO lipid binding domain"/>
    <property type="match status" value="1"/>
</dbReference>
<evidence type="ECO:0000313" key="2">
    <source>
        <dbReference type="EMBL" id="ABO94118.1"/>
    </source>
</evidence>
<reference evidence="2 3" key="1">
    <citation type="journal article" date="2007" name="Proc. Natl. Acad. Sci. U.S.A.">
        <title>The tiny eukaryote Ostreococcus provides genomic insights into the paradox of plankton speciation.</title>
        <authorList>
            <person name="Palenik B."/>
            <person name="Grimwood J."/>
            <person name="Aerts A."/>
            <person name="Rouze P."/>
            <person name="Salamov A."/>
            <person name="Putnam N."/>
            <person name="Dupont C."/>
            <person name="Jorgensen R."/>
            <person name="Derelle E."/>
            <person name="Rombauts S."/>
            <person name="Zhou K."/>
            <person name="Otillar R."/>
            <person name="Merchant S.S."/>
            <person name="Podell S."/>
            <person name="Gaasterland T."/>
            <person name="Napoli C."/>
            <person name="Gendler K."/>
            <person name="Manuell A."/>
            <person name="Tai V."/>
            <person name="Vallon O."/>
            <person name="Piganeau G."/>
            <person name="Jancek S."/>
            <person name="Heijde M."/>
            <person name="Jabbari K."/>
            <person name="Bowler C."/>
            <person name="Lohr M."/>
            <person name="Robbens S."/>
            <person name="Werner G."/>
            <person name="Dubchak I."/>
            <person name="Pazour G.J."/>
            <person name="Ren Q."/>
            <person name="Paulsen I."/>
            <person name="Delwiche C."/>
            <person name="Schmutz J."/>
            <person name="Rokhsar D."/>
            <person name="Van de Peer Y."/>
            <person name="Moreau H."/>
            <person name="Grigoriev I.V."/>
        </authorList>
    </citation>
    <scope>NUCLEOTIDE SEQUENCE [LARGE SCALE GENOMIC DNA]</scope>
    <source>
        <strain evidence="2 3">CCE9901</strain>
    </source>
</reference>
<dbReference type="CDD" id="cd00170">
    <property type="entry name" value="SEC14"/>
    <property type="match status" value="1"/>
</dbReference>
<dbReference type="GO" id="GO:0005737">
    <property type="term" value="C:cytoplasm"/>
    <property type="evidence" value="ECO:0007669"/>
    <property type="project" value="TreeGrafter"/>
</dbReference>
<dbReference type="PANTHER" id="PTHR23324">
    <property type="entry name" value="SEC14 RELATED PROTEIN"/>
    <property type="match status" value="1"/>
</dbReference>
<dbReference type="HOGENOM" id="CLU_898311_0_0_1"/>
<evidence type="ECO:0000313" key="3">
    <source>
        <dbReference type="Proteomes" id="UP000001568"/>
    </source>
</evidence>
<dbReference type="SMART" id="SM00516">
    <property type="entry name" value="SEC14"/>
    <property type="match status" value="1"/>
</dbReference>
<organism evidence="2 3">
    <name type="scientific">Ostreococcus lucimarinus (strain CCE9901)</name>
    <dbReference type="NCBI Taxonomy" id="436017"/>
    <lineage>
        <taxon>Eukaryota</taxon>
        <taxon>Viridiplantae</taxon>
        <taxon>Chlorophyta</taxon>
        <taxon>Mamiellophyceae</taxon>
        <taxon>Mamiellales</taxon>
        <taxon>Bathycoccaceae</taxon>
        <taxon>Ostreococcus</taxon>
    </lineage>
</organism>
<dbReference type="Pfam" id="PF00650">
    <property type="entry name" value="CRAL_TRIO"/>
    <property type="match status" value="1"/>
</dbReference>